<proteinExistence type="inferred from homology"/>
<dbReference type="InterPro" id="IPR050979">
    <property type="entry name" value="LD-transpeptidase"/>
</dbReference>
<feature type="active site" description="Nucleophile" evidence="9">
    <location>
        <position position="209"/>
    </location>
</feature>
<dbReference type="EC" id="2.-.-.-" evidence="11"/>
<reference evidence="11 12" key="1">
    <citation type="submission" date="2016-07" db="EMBL/GenBank/DDBJ databases">
        <title>Draft Genome Sequence of Methylobrevis pamukkalensis PK2.</title>
        <authorList>
            <person name="Vasilenko O.V."/>
            <person name="Doronina N.V."/>
            <person name="Shmareva M.N."/>
            <person name="Tarlachkov S.V."/>
            <person name="Mustakhimov I."/>
            <person name="Trotsenko Y.A."/>
        </authorList>
    </citation>
    <scope>NUCLEOTIDE SEQUENCE [LARGE SCALE GENOMIC DNA]</scope>
    <source>
        <strain evidence="11 12">PK2</strain>
    </source>
</reference>
<feature type="domain" description="L,D-TPase catalytic" evidence="10">
    <location>
        <begin position="97"/>
        <end position="233"/>
    </location>
</feature>
<evidence type="ECO:0000313" key="11">
    <source>
        <dbReference type="EMBL" id="ODN69319.1"/>
    </source>
</evidence>
<evidence type="ECO:0000259" key="10">
    <source>
        <dbReference type="PROSITE" id="PS52029"/>
    </source>
</evidence>
<dbReference type="AlphaFoldDB" id="A0A1E3GZ10"/>
<dbReference type="PANTHER" id="PTHR30582">
    <property type="entry name" value="L,D-TRANSPEPTIDASE"/>
    <property type="match status" value="1"/>
</dbReference>
<evidence type="ECO:0000256" key="1">
    <source>
        <dbReference type="ARBA" id="ARBA00004752"/>
    </source>
</evidence>
<dbReference type="GO" id="GO:0005576">
    <property type="term" value="C:extracellular region"/>
    <property type="evidence" value="ECO:0007669"/>
    <property type="project" value="TreeGrafter"/>
</dbReference>
<evidence type="ECO:0000256" key="5">
    <source>
        <dbReference type="ARBA" id="ARBA00022801"/>
    </source>
</evidence>
<dbReference type="InterPro" id="IPR005490">
    <property type="entry name" value="LD_TPept_cat_dom"/>
</dbReference>
<name>A0A1E3GZ10_9HYPH</name>
<dbReference type="PANTHER" id="PTHR30582:SF24">
    <property type="entry name" value="L,D-TRANSPEPTIDASE ERFK_SRFK-RELATED"/>
    <property type="match status" value="1"/>
</dbReference>
<feature type="active site" description="Proton donor/acceptor" evidence="9">
    <location>
        <position position="193"/>
    </location>
</feature>
<dbReference type="Pfam" id="PF03734">
    <property type="entry name" value="YkuD"/>
    <property type="match status" value="1"/>
</dbReference>
<dbReference type="UniPathway" id="UPA00219"/>
<keyword evidence="4 11" id="KW-0808">Transferase</keyword>
<gene>
    <name evidence="11" type="primary">ybiS_2</name>
    <name evidence="11" type="ORF">A6302_03374</name>
</gene>
<dbReference type="CDD" id="cd16913">
    <property type="entry name" value="YkuD_like"/>
    <property type="match status" value="1"/>
</dbReference>
<accession>A0A1E3GZ10</accession>
<dbReference type="PATRIC" id="fig|1439726.3.peg.3548"/>
<dbReference type="GO" id="GO:0071555">
    <property type="term" value="P:cell wall organization"/>
    <property type="evidence" value="ECO:0007669"/>
    <property type="project" value="UniProtKB-UniRule"/>
</dbReference>
<dbReference type="GO" id="GO:0016757">
    <property type="term" value="F:glycosyltransferase activity"/>
    <property type="evidence" value="ECO:0007669"/>
    <property type="project" value="UniProtKB-KW"/>
</dbReference>
<dbReference type="EMBL" id="MCRJ01000097">
    <property type="protein sequence ID" value="ODN69319.1"/>
    <property type="molecule type" value="Genomic_DNA"/>
</dbReference>
<keyword evidence="5" id="KW-0378">Hydrolase</keyword>
<comment type="similarity">
    <text evidence="2">Belongs to the YkuD family.</text>
</comment>
<keyword evidence="3" id="KW-0328">Glycosyltransferase</keyword>
<evidence type="ECO:0000256" key="2">
    <source>
        <dbReference type="ARBA" id="ARBA00005992"/>
    </source>
</evidence>
<keyword evidence="8 9" id="KW-0961">Cell wall biogenesis/degradation</keyword>
<dbReference type="InterPro" id="IPR038063">
    <property type="entry name" value="Transpep_catalytic_dom"/>
</dbReference>
<dbReference type="Proteomes" id="UP000094622">
    <property type="component" value="Unassembled WGS sequence"/>
</dbReference>
<protein>
    <submittedName>
        <fullName evidence="11">Putative L,D-transpeptidase YbiS</fullName>
        <ecNumber evidence="11">2.-.-.-</ecNumber>
    </submittedName>
</protein>
<evidence type="ECO:0000256" key="6">
    <source>
        <dbReference type="ARBA" id="ARBA00022960"/>
    </source>
</evidence>
<dbReference type="OrthoDB" id="8478453at2"/>
<evidence type="ECO:0000313" key="12">
    <source>
        <dbReference type="Proteomes" id="UP000094622"/>
    </source>
</evidence>
<sequence>MPVAPDTTSVTSTSSPGTPRLSRRFFVAALPFALAGCMGSDLMRPRLGASQRSDPLYMSMYGPVTDEPFPLPAIDLRPIDPVYWRQEVYYSAPYPVGTIVVDPENHFLYLTRADGKALRYGVGVGRDGFTWSGEAVIARKAKWPTWYPPAEMVARDPRARPFADGQPPGPTNALGARALYLYQDGRDTLYRLHGTAEPWTIGTSASSGCIRLMNQDIIDLYDRVPVDTKVVVLGSGMTV</sequence>
<dbReference type="GO" id="GO:0071972">
    <property type="term" value="F:peptidoglycan L,D-transpeptidase activity"/>
    <property type="evidence" value="ECO:0007669"/>
    <property type="project" value="TreeGrafter"/>
</dbReference>
<evidence type="ECO:0000256" key="8">
    <source>
        <dbReference type="ARBA" id="ARBA00023316"/>
    </source>
</evidence>
<keyword evidence="6 9" id="KW-0133">Cell shape</keyword>
<dbReference type="Gene3D" id="2.40.440.10">
    <property type="entry name" value="L,D-transpeptidase catalytic domain-like"/>
    <property type="match status" value="1"/>
</dbReference>
<evidence type="ECO:0000256" key="7">
    <source>
        <dbReference type="ARBA" id="ARBA00022984"/>
    </source>
</evidence>
<evidence type="ECO:0000256" key="9">
    <source>
        <dbReference type="PROSITE-ProRule" id="PRU01373"/>
    </source>
</evidence>
<dbReference type="PROSITE" id="PS52029">
    <property type="entry name" value="LD_TPASE"/>
    <property type="match status" value="1"/>
</dbReference>
<organism evidence="11 12">
    <name type="scientific">Methylobrevis pamukkalensis</name>
    <dbReference type="NCBI Taxonomy" id="1439726"/>
    <lineage>
        <taxon>Bacteria</taxon>
        <taxon>Pseudomonadati</taxon>
        <taxon>Pseudomonadota</taxon>
        <taxon>Alphaproteobacteria</taxon>
        <taxon>Hyphomicrobiales</taxon>
        <taxon>Pleomorphomonadaceae</taxon>
        <taxon>Methylobrevis</taxon>
    </lineage>
</organism>
<dbReference type="GO" id="GO:0018104">
    <property type="term" value="P:peptidoglycan-protein cross-linking"/>
    <property type="evidence" value="ECO:0007669"/>
    <property type="project" value="TreeGrafter"/>
</dbReference>
<evidence type="ECO:0000256" key="3">
    <source>
        <dbReference type="ARBA" id="ARBA00022676"/>
    </source>
</evidence>
<keyword evidence="12" id="KW-1185">Reference proteome</keyword>
<keyword evidence="7 9" id="KW-0573">Peptidoglycan synthesis</keyword>
<comment type="pathway">
    <text evidence="1 9">Cell wall biogenesis; peptidoglycan biosynthesis.</text>
</comment>
<dbReference type="GO" id="GO:0008360">
    <property type="term" value="P:regulation of cell shape"/>
    <property type="evidence" value="ECO:0007669"/>
    <property type="project" value="UniProtKB-UniRule"/>
</dbReference>
<evidence type="ECO:0000256" key="4">
    <source>
        <dbReference type="ARBA" id="ARBA00022679"/>
    </source>
</evidence>
<dbReference type="FunFam" id="2.40.440.10:FF:000002">
    <property type="entry name" value="L,D-transpeptidase ErfK/SrfK"/>
    <property type="match status" value="1"/>
</dbReference>
<comment type="caution">
    <text evidence="11">The sequence shown here is derived from an EMBL/GenBank/DDBJ whole genome shotgun (WGS) entry which is preliminary data.</text>
</comment>
<dbReference type="SUPFAM" id="SSF141523">
    <property type="entry name" value="L,D-transpeptidase catalytic domain-like"/>
    <property type="match status" value="1"/>
</dbReference>